<dbReference type="AlphaFoldDB" id="A0A328ZGM7"/>
<dbReference type="EMBL" id="QLTA01000008">
    <property type="protein sequence ID" value="RAR85009.1"/>
    <property type="molecule type" value="Genomic_DNA"/>
</dbReference>
<reference evidence="1 2" key="1">
    <citation type="submission" date="2018-06" db="EMBL/GenBank/DDBJ databases">
        <title>Genomic Encyclopedia of Archaeal and Bacterial Type Strains, Phase II (KMG-II): from individual species to whole genera.</title>
        <authorList>
            <person name="Goeker M."/>
        </authorList>
    </citation>
    <scope>NUCLEOTIDE SEQUENCE [LARGE SCALE GENOMIC DNA]</scope>
    <source>
        <strain evidence="1 2">CFPB 3232</strain>
    </source>
</reference>
<evidence type="ECO:0000313" key="2">
    <source>
        <dbReference type="Proteomes" id="UP000248856"/>
    </source>
</evidence>
<proteinExistence type="predicted"/>
<name>A0A328ZGM7_9BURK</name>
<organism evidence="1 2">
    <name type="scientific">Paracidovorax anthurii</name>
    <dbReference type="NCBI Taxonomy" id="78229"/>
    <lineage>
        <taxon>Bacteria</taxon>
        <taxon>Pseudomonadati</taxon>
        <taxon>Pseudomonadota</taxon>
        <taxon>Betaproteobacteria</taxon>
        <taxon>Burkholderiales</taxon>
        <taxon>Comamonadaceae</taxon>
        <taxon>Paracidovorax</taxon>
    </lineage>
</organism>
<sequence length="139" mass="14442">MQTTDLPALLGAEPGQHTRRCALALSAIESSRWPAAACGLRSAAGLVEEWARRARQLANWCDTQAECGRAYSAVPVPMPEGCQAALLPVGGPTLESLEAGLMALAHSLGREHALRVRRAMNGVLSAQQQDTAASAGAAA</sequence>
<protein>
    <submittedName>
        <fullName evidence="1">Uncharacterized protein</fullName>
    </submittedName>
</protein>
<comment type="caution">
    <text evidence="1">The sequence shown here is derived from an EMBL/GenBank/DDBJ whole genome shotgun (WGS) entry which is preliminary data.</text>
</comment>
<accession>A0A328ZGM7</accession>
<gene>
    <name evidence="1" type="ORF">AX018_1008102</name>
</gene>
<dbReference type="Proteomes" id="UP000248856">
    <property type="component" value="Unassembled WGS sequence"/>
</dbReference>
<keyword evidence="2" id="KW-1185">Reference proteome</keyword>
<evidence type="ECO:0000313" key="1">
    <source>
        <dbReference type="EMBL" id="RAR85009.1"/>
    </source>
</evidence>